<feature type="region of interest" description="Disordered" evidence="2">
    <location>
        <begin position="27"/>
        <end position="49"/>
    </location>
</feature>
<name>A0A8J5IKX6_9STRA</name>
<dbReference type="Proteomes" id="UP000709295">
    <property type="component" value="Unassembled WGS sequence"/>
</dbReference>
<feature type="coiled-coil region" evidence="1">
    <location>
        <begin position="69"/>
        <end position="96"/>
    </location>
</feature>
<evidence type="ECO:0000256" key="2">
    <source>
        <dbReference type="SAM" id="MobiDB-lite"/>
    </source>
</evidence>
<sequence>MSSRPELDTAFLEDVALFDCNVSTLKTSRNGKQTKPSRSSKPSSATANLAELDTEIRRSRETGRLRLYRRRVRNERDSLQRQEKVLTEKLLQLQQTRPDQRSLSPGDIRISSSMWRAIAAQQLQERLETEAEQKLLKASIKAQDACIEVFQELMRSRLENKSEKKAKLGSLTDT</sequence>
<dbReference type="AlphaFoldDB" id="A0A8J5IKX6"/>
<organism evidence="3 4">
    <name type="scientific">Phytophthora aleatoria</name>
    <dbReference type="NCBI Taxonomy" id="2496075"/>
    <lineage>
        <taxon>Eukaryota</taxon>
        <taxon>Sar</taxon>
        <taxon>Stramenopiles</taxon>
        <taxon>Oomycota</taxon>
        <taxon>Peronosporomycetes</taxon>
        <taxon>Peronosporales</taxon>
        <taxon>Peronosporaceae</taxon>
        <taxon>Phytophthora</taxon>
    </lineage>
</organism>
<evidence type="ECO:0000256" key="1">
    <source>
        <dbReference type="SAM" id="Coils"/>
    </source>
</evidence>
<evidence type="ECO:0000313" key="4">
    <source>
        <dbReference type="Proteomes" id="UP000709295"/>
    </source>
</evidence>
<keyword evidence="1" id="KW-0175">Coiled coil</keyword>
<comment type="caution">
    <text evidence="3">The sequence shown here is derived from an EMBL/GenBank/DDBJ whole genome shotgun (WGS) entry which is preliminary data.</text>
</comment>
<evidence type="ECO:0000313" key="3">
    <source>
        <dbReference type="EMBL" id="KAG6949467.1"/>
    </source>
</evidence>
<accession>A0A8J5IKX6</accession>
<protein>
    <submittedName>
        <fullName evidence="3">Uncharacterized protein</fullName>
    </submittedName>
</protein>
<gene>
    <name evidence="3" type="ORF">JG688_00014613</name>
</gene>
<reference evidence="3" key="1">
    <citation type="submission" date="2021-01" db="EMBL/GenBank/DDBJ databases">
        <title>Phytophthora aleatoria, a newly-described species from Pinus radiata is distinct from Phytophthora cactorum isolates based on comparative genomics.</title>
        <authorList>
            <person name="Mcdougal R."/>
            <person name="Panda P."/>
            <person name="Williams N."/>
            <person name="Studholme D.J."/>
        </authorList>
    </citation>
    <scope>NUCLEOTIDE SEQUENCE</scope>
    <source>
        <strain evidence="3">NZFS 4037</strain>
    </source>
</reference>
<keyword evidence="4" id="KW-1185">Reference proteome</keyword>
<dbReference type="EMBL" id="JAENGY010001421">
    <property type="protein sequence ID" value="KAG6949467.1"/>
    <property type="molecule type" value="Genomic_DNA"/>
</dbReference>
<feature type="compositionally biased region" description="Polar residues" evidence="2">
    <location>
        <begin position="27"/>
        <end position="47"/>
    </location>
</feature>
<proteinExistence type="predicted"/>